<dbReference type="AlphaFoldDB" id="A0A2N1NYM0"/>
<dbReference type="Proteomes" id="UP000233469">
    <property type="component" value="Unassembled WGS sequence"/>
</dbReference>
<evidence type="ECO:0000313" key="2">
    <source>
        <dbReference type="EMBL" id="PKK79008.1"/>
    </source>
</evidence>
<evidence type="ECO:0000256" key="1">
    <source>
        <dbReference type="SAM" id="MobiDB-lite"/>
    </source>
</evidence>
<reference evidence="2 3" key="2">
    <citation type="submission" date="2017-10" db="EMBL/GenBank/DDBJ databases">
        <title>Extensive intraspecific genome diversity in a model arbuscular mycorrhizal fungus.</title>
        <authorList>
            <person name="Chen E.C.H."/>
            <person name="Morin E."/>
            <person name="Baudet D."/>
            <person name="Noel J."/>
            <person name="Ndikumana S."/>
            <person name="Charron P."/>
            <person name="St-Onge C."/>
            <person name="Giorgi J."/>
            <person name="Grigoriev I.V."/>
            <person name="Roux C."/>
            <person name="Martin F.M."/>
            <person name="Corradi N."/>
        </authorList>
    </citation>
    <scope>NUCLEOTIDE SEQUENCE [LARGE SCALE GENOMIC DNA]</scope>
    <source>
        <strain evidence="2 3">C2</strain>
    </source>
</reference>
<sequence length="111" mass="13596">MKIRENKNPNQRTKRRAREHESKSKNRAAESPEKRQERLERERNQKRQRRALNKERILKDANERLNHQGNECNLLQNRIINAIVKNKNSISLEIELLYELDHEFLRKFRNK</sequence>
<evidence type="ECO:0000313" key="3">
    <source>
        <dbReference type="Proteomes" id="UP000233469"/>
    </source>
</evidence>
<name>A0A2N1NYM0_9GLOM</name>
<evidence type="ECO:0008006" key="4">
    <source>
        <dbReference type="Google" id="ProtNLM"/>
    </source>
</evidence>
<organism evidence="2 3">
    <name type="scientific">Rhizophagus irregularis</name>
    <dbReference type="NCBI Taxonomy" id="588596"/>
    <lineage>
        <taxon>Eukaryota</taxon>
        <taxon>Fungi</taxon>
        <taxon>Fungi incertae sedis</taxon>
        <taxon>Mucoromycota</taxon>
        <taxon>Glomeromycotina</taxon>
        <taxon>Glomeromycetes</taxon>
        <taxon>Glomerales</taxon>
        <taxon>Glomeraceae</taxon>
        <taxon>Rhizophagus</taxon>
    </lineage>
</organism>
<dbReference type="EMBL" id="LLXL01000060">
    <property type="protein sequence ID" value="PKK79008.1"/>
    <property type="molecule type" value="Genomic_DNA"/>
</dbReference>
<feature type="compositionally biased region" description="Basic and acidic residues" evidence="1">
    <location>
        <begin position="18"/>
        <end position="45"/>
    </location>
</feature>
<dbReference type="VEuPathDB" id="FungiDB:FUN_015830"/>
<feature type="region of interest" description="Disordered" evidence="1">
    <location>
        <begin position="1"/>
        <end position="55"/>
    </location>
</feature>
<comment type="caution">
    <text evidence="2">The sequence shown here is derived from an EMBL/GenBank/DDBJ whole genome shotgun (WGS) entry which is preliminary data.</text>
</comment>
<proteinExistence type="predicted"/>
<reference evidence="2 3" key="1">
    <citation type="submission" date="2016-04" db="EMBL/GenBank/DDBJ databases">
        <title>Genome analyses suggest a sexual origin of heterokaryosis in a supposedly ancient asexual fungus.</title>
        <authorList>
            <person name="Ropars J."/>
            <person name="Sedzielewska K."/>
            <person name="Noel J."/>
            <person name="Charron P."/>
            <person name="Farinelli L."/>
            <person name="Marton T."/>
            <person name="Kruger M."/>
            <person name="Pelin A."/>
            <person name="Brachmann A."/>
            <person name="Corradi N."/>
        </authorList>
    </citation>
    <scope>NUCLEOTIDE SEQUENCE [LARGE SCALE GENOMIC DNA]</scope>
    <source>
        <strain evidence="2 3">C2</strain>
    </source>
</reference>
<gene>
    <name evidence="2" type="ORF">RhiirC2_705371</name>
</gene>
<protein>
    <recommendedName>
        <fullName evidence="4">BZIP domain-containing protein</fullName>
    </recommendedName>
</protein>
<accession>A0A2N1NYM0</accession>